<dbReference type="GO" id="GO:0051205">
    <property type="term" value="P:protein insertion into membrane"/>
    <property type="evidence" value="ECO:0007669"/>
    <property type="project" value="UniProtKB-UniRule"/>
</dbReference>
<dbReference type="SMART" id="SM00564">
    <property type="entry name" value="PQQ"/>
    <property type="match status" value="6"/>
</dbReference>
<comment type="subcellular location">
    <subcellularLocation>
        <location evidence="1">Cell outer membrane</location>
    </subcellularLocation>
</comment>
<evidence type="ECO:0000313" key="3">
    <source>
        <dbReference type="EMBL" id="CAG7602773.1"/>
    </source>
</evidence>
<comment type="similarity">
    <text evidence="1">Belongs to the BamB family.</text>
</comment>
<dbReference type="InterPro" id="IPR017687">
    <property type="entry name" value="BamB"/>
</dbReference>
<name>A0A916JW72_9BURK</name>
<accession>A0A916JW72</accession>
<comment type="function">
    <text evidence="1">Part of the outer membrane protein assembly complex, which is involved in assembly and insertion of beta-barrel proteins into the outer membrane.</text>
</comment>
<feature type="signal peptide" evidence="1">
    <location>
        <begin position="1"/>
        <end position="22"/>
    </location>
</feature>
<reference evidence="3 4" key="1">
    <citation type="submission" date="2021-06" db="EMBL/GenBank/DDBJ databases">
        <authorList>
            <person name="Szabo G."/>
        </authorList>
    </citation>
    <scope>NUCLEOTIDE SEQUENCE [LARGE SCALE GENOMIC DNA]</scope>
    <source>
        <strain evidence="3">MYVALT</strain>
    </source>
</reference>
<dbReference type="GO" id="GO:0009279">
    <property type="term" value="C:cell outer membrane"/>
    <property type="evidence" value="ECO:0007669"/>
    <property type="project" value="UniProtKB-SubCell"/>
</dbReference>
<evidence type="ECO:0000313" key="4">
    <source>
        <dbReference type="Proteomes" id="UP000693996"/>
    </source>
</evidence>
<dbReference type="PANTHER" id="PTHR34512:SF30">
    <property type="entry name" value="OUTER MEMBRANE PROTEIN ASSEMBLY FACTOR BAMB"/>
    <property type="match status" value="1"/>
</dbReference>
<dbReference type="KEGG" id="vtr:MYVALT_F_03730"/>
<dbReference type="GO" id="GO:0043165">
    <property type="term" value="P:Gram-negative-bacterium-type cell outer membrane assembly"/>
    <property type="evidence" value="ECO:0007669"/>
    <property type="project" value="UniProtKB-UniRule"/>
</dbReference>
<dbReference type="NCBIfam" id="TIGR03300">
    <property type="entry name" value="assembly_YfgL"/>
    <property type="match status" value="1"/>
</dbReference>
<organism evidence="3 4">
    <name type="scientific">Candidatus Vallotiella hemipterorum</name>
    <dbReference type="NCBI Taxonomy" id="1177213"/>
    <lineage>
        <taxon>Bacteria</taxon>
        <taxon>Pseudomonadati</taxon>
        <taxon>Pseudomonadota</taxon>
        <taxon>Betaproteobacteria</taxon>
        <taxon>Burkholderiales</taxon>
        <taxon>Burkholderiaceae</taxon>
        <taxon>Candidatus Vallotiella</taxon>
    </lineage>
</organism>
<evidence type="ECO:0000256" key="1">
    <source>
        <dbReference type="HAMAP-Rule" id="MF_00923"/>
    </source>
</evidence>
<proteinExistence type="inferred from homology"/>
<gene>
    <name evidence="1 3" type="primary">bamB</name>
    <name evidence="3" type="ORF">MYVALT_F_03730</name>
</gene>
<evidence type="ECO:0000259" key="2">
    <source>
        <dbReference type="Pfam" id="PF13360"/>
    </source>
</evidence>
<sequence precursor="true">MNFVIHYVRLIACLFLTPALLAACSFMKDVRCASTTLDPIKTAHEVSETWKVHIGKSSNYSFVPAPVGDYVYAASADGSVLKIDATNGRKVWNTKIGTDLSAGVGSDGTVTAVCTLKGNVLALDDNGKILWKSNVLGEIITPPAVRQDFVLVRTISGSITAFNSQTGEQKWVYVNHAAPLNLRTIAGITFSGKNTLLAGFPGGVLAAINLQSGNAYWQTSVSYPHGVTEVERINDVTGSPTVVGSQTCAVTRRGQIGCFDILSGRALWKQPFSSYSGLAQDDHVVASTNEKSGISLYDSKTGEYLWQNVQLERRAVTAPTIAGNVVVVGDCNGFIHFLSCDTGEFIARKKTSKAIITQPIVAGNTLVVQTCNGDLYGFRPQ</sequence>
<dbReference type="InterPro" id="IPR018391">
    <property type="entry name" value="PQQ_b-propeller_rpt"/>
</dbReference>
<feature type="domain" description="Pyrrolo-quinoline quinone repeat" evidence="2">
    <location>
        <begin position="77"/>
        <end position="308"/>
    </location>
</feature>
<keyword evidence="1" id="KW-0472">Membrane</keyword>
<dbReference type="EMBL" id="OU343031">
    <property type="protein sequence ID" value="CAG7602773.1"/>
    <property type="molecule type" value="Genomic_DNA"/>
</dbReference>
<feature type="chain" id="PRO_5038178234" description="Outer membrane protein assembly factor BamB" evidence="1">
    <location>
        <begin position="23"/>
        <end position="381"/>
    </location>
</feature>
<dbReference type="PANTHER" id="PTHR34512">
    <property type="entry name" value="CELL SURFACE PROTEIN"/>
    <property type="match status" value="1"/>
</dbReference>
<keyword evidence="1" id="KW-0998">Cell outer membrane</keyword>
<keyword evidence="1" id="KW-0732">Signal</keyword>
<protein>
    <recommendedName>
        <fullName evidence="1">Outer membrane protein assembly factor BamB</fullName>
    </recommendedName>
</protein>
<dbReference type="InterPro" id="IPR002372">
    <property type="entry name" value="PQQ_rpt_dom"/>
</dbReference>
<dbReference type="RefSeq" id="WP_216797112.1">
    <property type="nucleotide sequence ID" value="NZ_OU343031.1"/>
</dbReference>
<dbReference type="HAMAP" id="MF_00923">
    <property type="entry name" value="OM_assembly_BamB"/>
    <property type="match status" value="1"/>
</dbReference>
<dbReference type="Proteomes" id="UP000693996">
    <property type="component" value="Chromosome"/>
</dbReference>
<dbReference type="AlphaFoldDB" id="A0A916JW72"/>
<keyword evidence="4" id="KW-1185">Reference proteome</keyword>
<comment type="subunit">
    <text evidence="1">Part of the Bam complex.</text>
</comment>
<dbReference type="Pfam" id="PF13360">
    <property type="entry name" value="PQQ_2"/>
    <property type="match status" value="1"/>
</dbReference>